<feature type="signal peptide" evidence="2">
    <location>
        <begin position="1"/>
        <end position="18"/>
    </location>
</feature>
<reference evidence="4" key="2">
    <citation type="submission" date="2013-04" db="EMBL/GenBank/DDBJ databases">
        <title>Genomic mechanisms accounting for the adaptation to parasitism in nematode-trapping fungi.</title>
        <authorList>
            <person name="Ahren D.G."/>
        </authorList>
    </citation>
    <scope>NUCLEOTIDE SEQUENCE [LARGE SCALE GENOMIC DNA]</scope>
    <source>
        <strain evidence="4">CBS 200.50</strain>
    </source>
</reference>
<evidence type="ECO:0000256" key="1">
    <source>
        <dbReference type="SAM" id="MobiDB-lite"/>
    </source>
</evidence>
<evidence type="ECO:0000313" key="4">
    <source>
        <dbReference type="Proteomes" id="UP000015100"/>
    </source>
</evidence>
<sequence>MRFSSVFTLAALAAAATAIPLEAEGGIVVQAGTGNTKLGMLYKSFGSDLEGGDTEEHESEELEPMESTQEVNPNLIIAERLPEPTHEETIVIVDGKPEGPDLILPGLLNLFAPLRRPLSPLEGTLGALDEVIDQLKHGQIGDSAGINVKIGVGFPEIPGPPEIPDLLSMIEPAMPRLMAGDAMMIEIIP</sequence>
<keyword evidence="2" id="KW-0732">Signal</keyword>
<accession>S8AK92</accession>
<protein>
    <submittedName>
        <fullName evidence="3">Uncharacterized protein</fullName>
    </submittedName>
</protein>
<organism evidence="3 4">
    <name type="scientific">Dactylellina haptotyla (strain CBS 200.50)</name>
    <name type="common">Nematode-trapping fungus</name>
    <name type="synonym">Monacrosporium haptotylum</name>
    <dbReference type="NCBI Taxonomy" id="1284197"/>
    <lineage>
        <taxon>Eukaryota</taxon>
        <taxon>Fungi</taxon>
        <taxon>Dikarya</taxon>
        <taxon>Ascomycota</taxon>
        <taxon>Pezizomycotina</taxon>
        <taxon>Orbiliomycetes</taxon>
        <taxon>Orbiliales</taxon>
        <taxon>Orbiliaceae</taxon>
        <taxon>Dactylellina</taxon>
    </lineage>
</organism>
<gene>
    <name evidence="3" type="ORF">H072_2675</name>
</gene>
<feature type="region of interest" description="Disordered" evidence="1">
    <location>
        <begin position="48"/>
        <end position="69"/>
    </location>
</feature>
<feature type="compositionally biased region" description="Acidic residues" evidence="1">
    <location>
        <begin position="50"/>
        <end position="64"/>
    </location>
</feature>
<dbReference type="AlphaFoldDB" id="S8AK92"/>
<name>S8AK92_DACHA</name>
<dbReference type="OrthoDB" id="5373010at2759"/>
<dbReference type="HOGENOM" id="CLU_1434398_0_0_1"/>
<evidence type="ECO:0000256" key="2">
    <source>
        <dbReference type="SAM" id="SignalP"/>
    </source>
</evidence>
<dbReference type="OMA" id="MAGDAMM"/>
<comment type="caution">
    <text evidence="3">The sequence shown here is derived from an EMBL/GenBank/DDBJ whole genome shotgun (WGS) entry which is preliminary data.</text>
</comment>
<dbReference type="EMBL" id="AQGS01000079">
    <property type="protein sequence ID" value="EPS43350.1"/>
    <property type="molecule type" value="Genomic_DNA"/>
</dbReference>
<proteinExistence type="predicted"/>
<feature type="chain" id="PRO_5004560598" evidence="2">
    <location>
        <begin position="19"/>
        <end position="189"/>
    </location>
</feature>
<evidence type="ECO:0000313" key="3">
    <source>
        <dbReference type="EMBL" id="EPS43350.1"/>
    </source>
</evidence>
<reference evidence="3 4" key="1">
    <citation type="journal article" date="2013" name="PLoS Genet.">
        <title>Genomic mechanisms accounting for the adaptation to parasitism in nematode-trapping fungi.</title>
        <authorList>
            <person name="Meerupati T."/>
            <person name="Andersson K.M."/>
            <person name="Friman E."/>
            <person name="Kumar D."/>
            <person name="Tunlid A."/>
            <person name="Ahren D."/>
        </authorList>
    </citation>
    <scope>NUCLEOTIDE SEQUENCE [LARGE SCALE GENOMIC DNA]</scope>
    <source>
        <strain evidence="3 4">CBS 200.50</strain>
    </source>
</reference>
<dbReference type="Proteomes" id="UP000015100">
    <property type="component" value="Unassembled WGS sequence"/>
</dbReference>
<keyword evidence="4" id="KW-1185">Reference proteome</keyword>